<evidence type="ECO:0000313" key="2">
    <source>
        <dbReference type="EMBL" id="PVH98916.1"/>
    </source>
</evidence>
<keyword evidence="3" id="KW-1185">Reference proteome</keyword>
<evidence type="ECO:0000256" key="1">
    <source>
        <dbReference type="SAM" id="MobiDB-lite"/>
    </source>
</evidence>
<sequence length="133" mass="14607">MPRQSNLGSSNACCKVSLPLRNNCTTRQAIWLLRQRVDGPEIGLQQRGAASEGTCGNNTTKGTTRRGGGTYADRRQARDQALRILLDTDMKREDFVEYDEYIDGTEGPFGPDVIVHAVKEGGENVLVSVITDH</sequence>
<organism evidence="2 3">
    <name type="scientific">Periconia macrospinosa</name>
    <dbReference type="NCBI Taxonomy" id="97972"/>
    <lineage>
        <taxon>Eukaryota</taxon>
        <taxon>Fungi</taxon>
        <taxon>Dikarya</taxon>
        <taxon>Ascomycota</taxon>
        <taxon>Pezizomycotina</taxon>
        <taxon>Dothideomycetes</taxon>
        <taxon>Pleosporomycetidae</taxon>
        <taxon>Pleosporales</taxon>
        <taxon>Massarineae</taxon>
        <taxon>Periconiaceae</taxon>
        <taxon>Periconia</taxon>
    </lineage>
</organism>
<feature type="compositionally biased region" description="Low complexity" evidence="1">
    <location>
        <begin position="53"/>
        <end position="62"/>
    </location>
</feature>
<reference evidence="2 3" key="1">
    <citation type="journal article" date="2018" name="Sci. Rep.">
        <title>Comparative genomics provides insights into the lifestyle and reveals functional heterogeneity of dark septate endophytic fungi.</title>
        <authorList>
            <person name="Knapp D.G."/>
            <person name="Nemeth J.B."/>
            <person name="Barry K."/>
            <person name="Hainaut M."/>
            <person name="Henrissat B."/>
            <person name="Johnson J."/>
            <person name="Kuo A."/>
            <person name="Lim J.H.P."/>
            <person name="Lipzen A."/>
            <person name="Nolan M."/>
            <person name="Ohm R.A."/>
            <person name="Tamas L."/>
            <person name="Grigoriev I.V."/>
            <person name="Spatafora J.W."/>
            <person name="Nagy L.G."/>
            <person name="Kovacs G.M."/>
        </authorList>
    </citation>
    <scope>NUCLEOTIDE SEQUENCE [LARGE SCALE GENOMIC DNA]</scope>
    <source>
        <strain evidence="2 3">DSE2036</strain>
    </source>
</reference>
<dbReference type="Proteomes" id="UP000244855">
    <property type="component" value="Unassembled WGS sequence"/>
</dbReference>
<evidence type="ECO:0000313" key="3">
    <source>
        <dbReference type="Proteomes" id="UP000244855"/>
    </source>
</evidence>
<dbReference type="EMBL" id="KZ805403">
    <property type="protein sequence ID" value="PVH98916.1"/>
    <property type="molecule type" value="Genomic_DNA"/>
</dbReference>
<dbReference type="OrthoDB" id="3880401at2759"/>
<gene>
    <name evidence="2" type="ORF">DM02DRAFT_656882</name>
</gene>
<protein>
    <submittedName>
        <fullName evidence="2">Uncharacterized protein</fullName>
    </submittedName>
</protein>
<accession>A0A2V1DL56</accession>
<name>A0A2V1DL56_9PLEO</name>
<proteinExistence type="predicted"/>
<dbReference type="AlphaFoldDB" id="A0A2V1DL56"/>
<feature type="region of interest" description="Disordered" evidence="1">
    <location>
        <begin position="44"/>
        <end position="71"/>
    </location>
</feature>